<dbReference type="EMBL" id="GBXM01054810">
    <property type="protein sequence ID" value="JAH53767.1"/>
    <property type="molecule type" value="Transcribed_RNA"/>
</dbReference>
<accession>A0A0E9TJZ4</accession>
<dbReference type="AlphaFoldDB" id="A0A0E9TJZ4"/>
<proteinExistence type="predicted"/>
<sequence>MHVGQSGTSERCVFWRVIAACANSPLRAEDRADDTGMSLAVACRTVG</sequence>
<protein>
    <submittedName>
        <fullName evidence="1">Uncharacterized protein</fullName>
    </submittedName>
</protein>
<reference evidence="1" key="1">
    <citation type="submission" date="2014-11" db="EMBL/GenBank/DDBJ databases">
        <authorList>
            <person name="Amaro Gonzalez C."/>
        </authorList>
    </citation>
    <scope>NUCLEOTIDE SEQUENCE</scope>
</reference>
<organism evidence="1">
    <name type="scientific">Anguilla anguilla</name>
    <name type="common">European freshwater eel</name>
    <name type="synonym">Muraena anguilla</name>
    <dbReference type="NCBI Taxonomy" id="7936"/>
    <lineage>
        <taxon>Eukaryota</taxon>
        <taxon>Metazoa</taxon>
        <taxon>Chordata</taxon>
        <taxon>Craniata</taxon>
        <taxon>Vertebrata</taxon>
        <taxon>Euteleostomi</taxon>
        <taxon>Actinopterygii</taxon>
        <taxon>Neopterygii</taxon>
        <taxon>Teleostei</taxon>
        <taxon>Anguilliformes</taxon>
        <taxon>Anguillidae</taxon>
        <taxon>Anguilla</taxon>
    </lineage>
</organism>
<evidence type="ECO:0000313" key="1">
    <source>
        <dbReference type="EMBL" id="JAH53767.1"/>
    </source>
</evidence>
<name>A0A0E9TJZ4_ANGAN</name>
<reference evidence="1" key="2">
    <citation type="journal article" date="2015" name="Fish Shellfish Immunol.">
        <title>Early steps in the European eel (Anguilla anguilla)-Vibrio vulnificus interaction in the gills: Role of the RtxA13 toxin.</title>
        <authorList>
            <person name="Callol A."/>
            <person name="Pajuelo D."/>
            <person name="Ebbesson L."/>
            <person name="Teles M."/>
            <person name="MacKenzie S."/>
            <person name="Amaro C."/>
        </authorList>
    </citation>
    <scope>NUCLEOTIDE SEQUENCE</scope>
</reference>